<reference evidence="2" key="1">
    <citation type="submission" date="2017-02" db="EMBL/GenBank/DDBJ databases">
        <authorList>
            <person name="Tetz G."/>
            <person name="Tetz V."/>
        </authorList>
    </citation>
    <scope>NUCLEOTIDE SEQUENCE [LARGE SCALE GENOMIC DNA]</scope>
    <source>
        <strain evidence="2">VT16-26</strain>
    </source>
</reference>
<evidence type="ECO:0008006" key="3">
    <source>
        <dbReference type="Google" id="ProtNLM"/>
    </source>
</evidence>
<evidence type="ECO:0000313" key="2">
    <source>
        <dbReference type="Proteomes" id="UP000196355"/>
    </source>
</evidence>
<proteinExistence type="predicted"/>
<keyword evidence="2" id="KW-1185">Reference proteome</keyword>
<dbReference type="EMBL" id="MVAG01000225">
    <property type="protein sequence ID" value="OVE52545.1"/>
    <property type="molecule type" value="Genomic_DNA"/>
</dbReference>
<dbReference type="InterPro" id="IPR058074">
    <property type="entry name" value="Bacteriocin-like"/>
</dbReference>
<dbReference type="RefSeq" id="WP_087712438.1">
    <property type="nucleotide sequence ID" value="NZ_JBBCYW010000032.1"/>
</dbReference>
<dbReference type="Proteomes" id="UP000196355">
    <property type="component" value="Unassembled WGS sequence"/>
</dbReference>
<organism evidence="1 2">
    <name type="scientific">Chryseobacterium mucoviscidosis</name>
    <dbReference type="NCBI Taxonomy" id="1945581"/>
    <lineage>
        <taxon>Bacteria</taxon>
        <taxon>Pseudomonadati</taxon>
        <taxon>Bacteroidota</taxon>
        <taxon>Flavobacteriia</taxon>
        <taxon>Flavobacteriales</taxon>
        <taxon>Weeksellaceae</taxon>
        <taxon>Chryseobacterium group</taxon>
        <taxon>Chryseobacterium</taxon>
    </lineage>
</organism>
<name>A0A202BME6_9FLAO</name>
<protein>
    <recommendedName>
        <fullName evidence="3">Bacteriocin</fullName>
    </recommendedName>
</protein>
<gene>
    <name evidence="1" type="ORF">B0E34_20725</name>
</gene>
<dbReference type="AlphaFoldDB" id="A0A202BME6"/>
<dbReference type="NCBIfam" id="NF047798">
    <property type="entry name" value="leader_Chryseo"/>
    <property type="match status" value="1"/>
</dbReference>
<comment type="caution">
    <text evidence="1">The sequence shown here is derived from an EMBL/GenBank/DDBJ whole genome shotgun (WGS) entry which is preliminary data.</text>
</comment>
<evidence type="ECO:0000313" key="1">
    <source>
        <dbReference type="EMBL" id="OVE52545.1"/>
    </source>
</evidence>
<accession>A0A202BME6</accession>
<sequence>MKNLKKIKREKLKEIKGGALPGMKRCYDEVTCERRIYYAAGTLNSPCAPDLPVCLPQEG</sequence>